<proteinExistence type="predicted"/>
<comment type="caution">
    <text evidence="1">The sequence shown here is derived from an EMBL/GenBank/DDBJ whole genome shotgun (WGS) entry which is preliminary data.</text>
</comment>
<sequence length="89" mass="10469">MKKGFWVVHETITRTELFAEKVYVYVPNSTETRIFITHTCSEDTTDDTCNRKWIRNSITIFDNALRRRLPIRLPATLSLLDRSTSYSRA</sequence>
<accession>A0AAE0FUG0</accession>
<gene>
    <name evidence="1" type="ORF">CYMTET_25103</name>
</gene>
<keyword evidence="2" id="KW-1185">Reference proteome</keyword>
<protein>
    <submittedName>
        <fullName evidence="1">Uncharacterized protein</fullName>
    </submittedName>
</protein>
<evidence type="ECO:0000313" key="1">
    <source>
        <dbReference type="EMBL" id="KAK3266261.1"/>
    </source>
</evidence>
<dbReference type="AlphaFoldDB" id="A0AAE0FUG0"/>
<name>A0AAE0FUG0_9CHLO</name>
<reference evidence="1 2" key="1">
    <citation type="journal article" date="2015" name="Genome Biol. Evol.">
        <title>Comparative Genomics of a Bacterivorous Green Alga Reveals Evolutionary Causalities and Consequences of Phago-Mixotrophic Mode of Nutrition.</title>
        <authorList>
            <person name="Burns J.A."/>
            <person name="Paasch A."/>
            <person name="Narechania A."/>
            <person name="Kim E."/>
        </authorList>
    </citation>
    <scope>NUCLEOTIDE SEQUENCE [LARGE SCALE GENOMIC DNA]</scope>
    <source>
        <strain evidence="1 2">PLY_AMNH</strain>
    </source>
</reference>
<dbReference type="EMBL" id="LGRX02013285">
    <property type="protein sequence ID" value="KAK3266261.1"/>
    <property type="molecule type" value="Genomic_DNA"/>
</dbReference>
<dbReference type="Proteomes" id="UP001190700">
    <property type="component" value="Unassembled WGS sequence"/>
</dbReference>
<organism evidence="1 2">
    <name type="scientific">Cymbomonas tetramitiformis</name>
    <dbReference type="NCBI Taxonomy" id="36881"/>
    <lineage>
        <taxon>Eukaryota</taxon>
        <taxon>Viridiplantae</taxon>
        <taxon>Chlorophyta</taxon>
        <taxon>Pyramimonadophyceae</taxon>
        <taxon>Pyramimonadales</taxon>
        <taxon>Pyramimonadaceae</taxon>
        <taxon>Cymbomonas</taxon>
    </lineage>
</organism>
<evidence type="ECO:0000313" key="2">
    <source>
        <dbReference type="Proteomes" id="UP001190700"/>
    </source>
</evidence>